<dbReference type="PANTHER" id="PTHR44176:SF1">
    <property type="entry name" value="DNAJ HOMOLOG SUBFAMILY C MEMBER 25"/>
    <property type="match status" value="1"/>
</dbReference>
<evidence type="ECO:0000256" key="2">
    <source>
        <dbReference type="ARBA" id="ARBA00022692"/>
    </source>
</evidence>
<evidence type="ECO:0000256" key="6">
    <source>
        <dbReference type="SAM" id="Coils"/>
    </source>
</evidence>
<keyword evidence="2" id="KW-0812">Transmembrane</keyword>
<dbReference type="EMBL" id="MN740588">
    <property type="protein sequence ID" value="QHU35368.1"/>
    <property type="molecule type" value="Genomic_DNA"/>
</dbReference>
<dbReference type="InterPro" id="IPR036869">
    <property type="entry name" value="J_dom_sf"/>
</dbReference>
<evidence type="ECO:0000256" key="3">
    <source>
        <dbReference type="ARBA" id="ARBA00022989"/>
    </source>
</evidence>
<accession>A0A6C0LZA5</accession>
<dbReference type="InterPro" id="IPR044632">
    <property type="entry name" value="DNAJC25-like"/>
</dbReference>
<dbReference type="SMART" id="SM00271">
    <property type="entry name" value="DnaJ"/>
    <property type="match status" value="1"/>
</dbReference>
<organism evidence="8">
    <name type="scientific">viral metagenome</name>
    <dbReference type="NCBI Taxonomy" id="1070528"/>
    <lineage>
        <taxon>unclassified sequences</taxon>
        <taxon>metagenomes</taxon>
        <taxon>organismal metagenomes</taxon>
    </lineage>
</organism>
<reference evidence="8" key="1">
    <citation type="journal article" date="2020" name="Nature">
        <title>Giant virus diversity and host interactions through global metagenomics.</title>
        <authorList>
            <person name="Schulz F."/>
            <person name="Roux S."/>
            <person name="Paez-Espino D."/>
            <person name="Jungbluth S."/>
            <person name="Walsh D.A."/>
            <person name="Denef V.J."/>
            <person name="McMahon K.D."/>
            <person name="Konstantinidis K.T."/>
            <person name="Eloe-Fadrosh E.A."/>
            <person name="Kyrpides N.C."/>
            <person name="Woyke T."/>
        </authorList>
    </citation>
    <scope>NUCLEOTIDE SEQUENCE</scope>
    <source>
        <strain evidence="8">GVMAG-S-1017745-26</strain>
    </source>
</reference>
<keyword evidence="4" id="KW-0472">Membrane</keyword>
<feature type="coiled-coil region" evidence="6">
    <location>
        <begin position="152"/>
        <end position="179"/>
    </location>
</feature>
<dbReference type="CDD" id="cd06257">
    <property type="entry name" value="DnaJ"/>
    <property type="match status" value="1"/>
</dbReference>
<dbReference type="PROSITE" id="PS50076">
    <property type="entry name" value="DNAJ_2"/>
    <property type="match status" value="1"/>
</dbReference>
<dbReference type="SUPFAM" id="SSF46565">
    <property type="entry name" value="Chaperone J-domain"/>
    <property type="match status" value="1"/>
</dbReference>
<keyword evidence="6" id="KW-0175">Coiled coil</keyword>
<evidence type="ECO:0000259" key="7">
    <source>
        <dbReference type="PROSITE" id="PS50076"/>
    </source>
</evidence>
<protein>
    <recommendedName>
        <fullName evidence="7">J domain-containing protein</fullName>
    </recommendedName>
</protein>
<dbReference type="AlphaFoldDB" id="A0A6C0LZA5"/>
<dbReference type="GO" id="GO:0005789">
    <property type="term" value="C:endoplasmic reticulum membrane"/>
    <property type="evidence" value="ECO:0007669"/>
    <property type="project" value="TreeGrafter"/>
</dbReference>
<dbReference type="GO" id="GO:0006457">
    <property type="term" value="P:protein folding"/>
    <property type="evidence" value="ECO:0007669"/>
    <property type="project" value="InterPro"/>
</dbReference>
<dbReference type="Pfam" id="PF00226">
    <property type="entry name" value="DnaJ"/>
    <property type="match status" value="1"/>
</dbReference>
<name>A0A6C0LZA5_9ZZZZ</name>
<feature type="domain" description="J" evidence="7">
    <location>
        <begin position="7"/>
        <end position="73"/>
    </location>
</feature>
<sequence>MNAIEFDPYLVLGLKNDPNTPLSVIKKKFYQLSLKYHPDKIESDDLIEDYEKIITAYNILRNDKLRKNYHQQYPLDHYHLKTKLNYENSSKKCEQVSTKEFNRKSFNREFLSQISDQDKNNIDLFVSMNMTPSDIDDQFKYLHPESKFDSNYIENKKSYDVFQQQLEKLEEKRRNDLDNTHPVKILDQFDSKEFNNQFNVNKNKHYHIIKYVKPVEYNSYENGFLIDDEKFTKEYELPVNPNEYIDSDKYINNYIIEPISTQEFMDQLEMLKKNRDNFKFEIQNLKR</sequence>
<keyword evidence="5" id="KW-0143">Chaperone</keyword>
<dbReference type="PANTHER" id="PTHR44176">
    <property type="entry name" value="DNAJ HOMOLOG SUBFAMILY C MEMBER 25"/>
    <property type="match status" value="1"/>
</dbReference>
<proteinExistence type="predicted"/>
<evidence type="ECO:0000256" key="4">
    <source>
        <dbReference type="ARBA" id="ARBA00023136"/>
    </source>
</evidence>
<evidence type="ECO:0000256" key="1">
    <source>
        <dbReference type="ARBA" id="ARBA00004141"/>
    </source>
</evidence>
<dbReference type="Gene3D" id="1.10.287.110">
    <property type="entry name" value="DnaJ domain"/>
    <property type="match status" value="1"/>
</dbReference>
<comment type="subcellular location">
    <subcellularLocation>
        <location evidence="1">Membrane</location>
        <topology evidence="1">Multi-pass membrane protein</topology>
    </subcellularLocation>
</comment>
<evidence type="ECO:0000313" key="8">
    <source>
        <dbReference type="EMBL" id="QHU35368.1"/>
    </source>
</evidence>
<keyword evidence="3" id="KW-1133">Transmembrane helix</keyword>
<dbReference type="InterPro" id="IPR001623">
    <property type="entry name" value="DnaJ_domain"/>
</dbReference>
<evidence type="ECO:0000256" key="5">
    <source>
        <dbReference type="ARBA" id="ARBA00023186"/>
    </source>
</evidence>